<evidence type="ECO:0000313" key="3">
    <source>
        <dbReference type="Proteomes" id="UP000198373"/>
    </source>
</evidence>
<sequence>MSFDGHAARLLHRVDAMQLRRPTAALLTALALFGGGTTMTACSAAGSGEQSDGTTDGTAPNTENNDENDPSRDNLPDNNDQEDGVEQGNGNDDSDDG</sequence>
<evidence type="ECO:0000256" key="1">
    <source>
        <dbReference type="SAM" id="MobiDB-lite"/>
    </source>
</evidence>
<dbReference type="Proteomes" id="UP000198373">
    <property type="component" value="Unassembled WGS sequence"/>
</dbReference>
<evidence type="ECO:0000313" key="2">
    <source>
        <dbReference type="EMBL" id="SNS11885.1"/>
    </source>
</evidence>
<accession>A0A239BV20</accession>
<feature type="compositionally biased region" description="Polar residues" evidence="1">
    <location>
        <begin position="48"/>
        <end position="63"/>
    </location>
</feature>
<gene>
    <name evidence="2" type="ORF">SAMN06893096_10296</name>
</gene>
<organism evidence="2 3">
    <name type="scientific">Geodermatophilus pulveris</name>
    <dbReference type="NCBI Taxonomy" id="1564159"/>
    <lineage>
        <taxon>Bacteria</taxon>
        <taxon>Bacillati</taxon>
        <taxon>Actinomycetota</taxon>
        <taxon>Actinomycetes</taxon>
        <taxon>Geodermatophilales</taxon>
        <taxon>Geodermatophilaceae</taxon>
        <taxon>Geodermatophilus</taxon>
    </lineage>
</organism>
<feature type="region of interest" description="Disordered" evidence="1">
    <location>
        <begin position="38"/>
        <end position="97"/>
    </location>
</feature>
<protein>
    <submittedName>
        <fullName evidence="2">Uncharacterized protein</fullName>
    </submittedName>
</protein>
<name>A0A239BV20_9ACTN</name>
<reference evidence="3" key="1">
    <citation type="submission" date="2017-06" db="EMBL/GenBank/DDBJ databases">
        <authorList>
            <person name="Varghese N."/>
            <person name="Submissions S."/>
        </authorList>
    </citation>
    <scope>NUCLEOTIDE SEQUENCE [LARGE SCALE GENOMIC DNA]</scope>
    <source>
        <strain evidence="3">DSM 46839</strain>
    </source>
</reference>
<keyword evidence="3" id="KW-1185">Reference proteome</keyword>
<dbReference type="AlphaFoldDB" id="A0A239BV20"/>
<proteinExistence type="predicted"/>
<dbReference type="EMBL" id="FZOO01000002">
    <property type="protein sequence ID" value="SNS11885.1"/>
    <property type="molecule type" value="Genomic_DNA"/>
</dbReference>